<evidence type="ECO:0000256" key="3">
    <source>
        <dbReference type="ARBA" id="ARBA00022837"/>
    </source>
</evidence>
<dbReference type="PANTHER" id="PTHR34524:SF6">
    <property type="entry name" value="CALCYPHOSINE LIKE"/>
    <property type="match status" value="1"/>
</dbReference>
<dbReference type="InterPro" id="IPR018247">
    <property type="entry name" value="EF_Hand_1_Ca_BS"/>
</dbReference>
<dbReference type="InterPro" id="IPR002048">
    <property type="entry name" value="EF_hand_dom"/>
</dbReference>
<feature type="compositionally biased region" description="Polar residues" evidence="4">
    <location>
        <begin position="1"/>
        <end position="35"/>
    </location>
</feature>
<reference evidence="6 7" key="1">
    <citation type="journal article" date="2017" name="Mycologia">
        <title>Bifiguratus adelaidae, gen. et sp. nov., a new member of Mucoromycotina in endophytic and soil-dwelling habitats.</title>
        <authorList>
            <person name="Torres-Cruz T.J."/>
            <person name="Billingsley Tobias T.L."/>
            <person name="Almatruk M."/>
            <person name="Hesse C."/>
            <person name="Kuske C.R."/>
            <person name="Desiro A."/>
            <person name="Benucci G.M."/>
            <person name="Bonito G."/>
            <person name="Stajich J.E."/>
            <person name="Dunlap C."/>
            <person name="Arnold A.E."/>
            <person name="Porras-Alfaro A."/>
        </authorList>
    </citation>
    <scope>NUCLEOTIDE SEQUENCE [LARGE SCALE GENOMIC DNA]</scope>
    <source>
        <strain evidence="6 7">AZ0501</strain>
    </source>
</reference>
<feature type="non-terminal residue" evidence="6">
    <location>
        <position position="165"/>
    </location>
</feature>
<accession>A0A261XTG6</accession>
<comment type="caution">
    <text evidence="6">The sequence shown here is derived from an EMBL/GenBank/DDBJ whole genome shotgun (WGS) entry which is preliminary data.</text>
</comment>
<keyword evidence="7" id="KW-1185">Reference proteome</keyword>
<proteinExistence type="predicted"/>
<evidence type="ECO:0000313" key="6">
    <source>
        <dbReference type="EMBL" id="OZJ01656.1"/>
    </source>
</evidence>
<organism evidence="6 7">
    <name type="scientific">Bifiguratus adelaidae</name>
    <dbReference type="NCBI Taxonomy" id="1938954"/>
    <lineage>
        <taxon>Eukaryota</taxon>
        <taxon>Fungi</taxon>
        <taxon>Fungi incertae sedis</taxon>
        <taxon>Mucoromycota</taxon>
        <taxon>Mucoromycotina</taxon>
        <taxon>Endogonomycetes</taxon>
        <taxon>Endogonales</taxon>
        <taxon>Endogonales incertae sedis</taxon>
        <taxon>Bifiguratus</taxon>
    </lineage>
</organism>
<dbReference type="PROSITE" id="PS50222">
    <property type="entry name" value="EF_HAND_2"/>
    <property type="match status" value="2"/>
</dbReference>
<feature type="domain" description="EF-hand" evidence="5">
    <location>
        <begin position="142"/>
        <end position="165"/>
    </location>
</feature>
<feature type="domain" description="EF-hand" evidence="5">
    <location>
        <begin position="106"/>
        <end position="141"/>
    </location>
</feature>
<dbReference type="SMART" id="SM00054">
    <property type="entry name" value="EFh"/>
    <property type="match status" value="2"/>
</dbReference>
<dbReference type="OrthoDB" id="270584at2759"/>
<keyword evidence="1" id="KW-0479">Metal-binding</keyword>
<sequence>MSEPTSESDTSQTVGVDYSSPTFQPNPSNPYQTETTADREARIYRLFSSLKPNENGLLDADGILRGFERLTHLPARTKYARELLQRCDTSHDGMIDFTEFKDYVLDKERELWQLFLQIDKSGDGRLQPEELEAALKLAGIRISEDDFMRFMDAMDVDQDGVIDFQ</sequence>
<evidence type="ECO:0000256" key="1">
    <source>
        <dbReference type="ARBA" id="ARBA00022723"/>
    </source>
</evidence>
<dbReference type="AlphaFoldDB" id="A0A261XTG6"/>
<evidence type="ECO:0000256" key="4">
    <source>
        <dbReference type="SAM" id="MobiDB-lite"/>
    </source>
</evidence>
<evidence type="ECO:0000256" key="2">
    <source>
        <dbReference type="ARBA" id="ARBA00022737"/>
    </source>
</evidence>
<dbReference type="InterPro" id="IPR051581">
    <property type="entry name" value="Ca-bind"/>
</dbReference>
<evidence type="ECO:0000259" key="5">
    <source>
        <dbReference type="PROSITE" id="PS50222"/>
    </source>
</evidence>
<dbReference type="CDD" id="cd00051">
    <property type="entry name" value="EFh"/>
    <property type="match status" value="1"/>
</dbReference>
<dbReference type="SUPFAM" id="SSF47473">
    <property type="entry name" value="EF-hand"/>
    <property type="match status" value="1"/>
</dbReference>
<dbReference type="PROSITE" id="PS00018">
    <property type="entry name" value="EF_HAND_1"/>
    <property type="match status" value="1"/>
</dbReference>
<dbReference type="PANTHER" id="PTHR34524">
    <property type="entry name" value="CALCYPHOSIN"/>
    <property type="match status" value="1"/>
</dbReference>
<protein>
    <recommendedName>
        <fullName evidence="5">EF-hand domain-containing protein</fullName>
    </recommendedName>
</protein>
<dbReference type="EMBL" id="MVBO01000274">
    <property type="protein sequence ID" value="OZJ01656.1"/>
    <property type="molecule type" value="Genomic_DNA"/>
</dbReference>
<dbReference type="Pfam" id="PF13499">
    <property type="entry name" value="EF-hand_7"/>
    <property type="match status" value="2"/>
</dbReference>
<keyword evidence="2" id="KW-0677">Repeat</keyword>
<feature type="region of interest" description="Disordered" evidence="4">
    <location>
        <begin position="1"/>
        <end position="36"/>
    </location>
</feature>
<dbReference type="Proteomes" id="UP000242875">
    <property type="component" value="Unassembled WGS sequence"/>
</dbReference>
<dbReference type="InterPro" id="IPR011992">
    <property type="entry name" value="EF-hand-dom_pair"/>
</dbReference>
<dbReference type="Gene3D" id="1.10.238.10">
    <property type="entry name" value="EF-hand"/>
    <property type="match status" value="1"/>
</dbReference>
<gene>
    <name evidence="6" type="ORF">BZG36_05562</name>
</gene>
<evidence type="ECO:0000313" key="7">
    <source>
        <dbReference type="Proteomes" id="UP000242875"/>
    </source>
</evidence>
<dbReference type="GO" id="GO:0005509">
    <property type="term" value="F:calcium ion binding"/>
    <property type="evidence" value="ECO:0007669"/>
    <property type="project" value="InterPro"/>
</dbReference>
<name>A0A261XTG6_9FUNG</name>
<keyword evidence="3" id="KW-0106">Calcium</keyword>